<dbReference type="GeneID" id="36514333"/>
<accession>A0A2T0FD92</accession>
<comment type="caution">
    <text evidence="1">The sequence shown here is derived from an EMBL/GenBank/DDBJ whole genome shotgun (WGS) entry which is preliminary data.</text>
</comment>
<reference evidence="1 2" key="1">
    <citation type="submission" date="2017-04" db="EMBL/GenBank/DDBJ databases">
        <title>Genome sequencing of [Candida] sorbophila.</title>
        <authorList>
            <person name="Ahn J.O."/>
        </authorList>
    </citation>
    <scope>NUCLEOTIDE SEQUENCE [LARGE SCALE GENOMIC DNA]</scope>
    <source>
        <strain evidence="1 2">DS02</strain>
    </source>
</reference>
<keyword evidence="2" id="KW-1185">Reference proteome</keyword>
<proteinExistence type="predicted"/>
<dbReference type="Proteomes" id="UP000238350">
    <property type="component" value="Unassembled WGS sequence"/>
</dbReference>
<evidence type="ECO:0000313" key="2">
    <source>
        <dbReference type="Proteomes" id="UP000238350"/>
    </source>
</evidence>
<organism evidence="1 2">
    <name type="scientific">Wickerhamiella sorbophila</name>
    <dbReference type="NCBI Taxonomy" id="45607"/>
    <lineage>
        <taxon>Eukaryota</taxon>
        <taxon>Fungi</taxon>
        <taxon>Dikarya</taxon>
        <taxon>Ascomycota</taxon>
        <taxon>Saccharomycotina</taxon>
        <taxon>Dipodascomycetes</taxon>
        <taxon>Dipodascales</taxon>
        <taxon>Trichomonascaceae</taxon>
        <taxon>Wickerhamiella</taxon>
    </lineage>
</organism>
<dbReference type="EMBL" id="NDIQ01000001">
    <property type="protein sequence ID" value="PRT52964.1"/>
    <property type="molecule type" value="Genomic_DNA"/>
</dbReference>
<dbReference type="AlphaFoldDB" id="A0A2T0FD92"/>
<dbReference type="RefSeq" id="XP_024662910.1">
    <property type="nucleotide sequence ID" value="XM_024807142.1"/>
</dbReference>
<gene>
    <name evidence="1" type="ORF">B9G98_00584</name>
</gene>
<name>A0A2T0FD92_9ASCO</name>
<protein>
    <submittedName>
        <fullName evidence="1">Uncharacterized protein</fullName>
    </submittedName>
</protein>
<evidence type="ECO:0000313" key="1">
    <source>
        <dbReference type="EMBL" id="PRT52964.1"/>
    </source>
</evidence>
<sequence>MKLLERSVKPLSKLEKSIYRPLLAPVEKVSKRAIFLSFSDNYQTGDENVLPYPERSKKGIWMQAMTQNVAKSQLMIVLNPTNPEMIRFAQEKIRKLHEIRVFSCSRDELQASIFGRSASPFDYWRAHKPELIPNTPETSLVAIDPPLALLTASEEYSLAGALLQSEVDVDEYIRQLSASQTYSHELLHMKTLAGLGLTKVTAIENGIYLSHP</sequence>